<dbReference type="EMBL" id="JABFDB010000002">
    <property type="protein sequence ID" value="NYZ19159.1"/>
    <property type="molecule type" value="Genomic_DNA"/>
</dbReference>
<dbReference type="GO" id="GO:0016301">
    <property type="term" value="F:kinase activity"/>
    <property type="evidence" value="ECO:0007669"/>
    <property type="project" value="UniProtKB-KW"/>
</dbReference>
<dbReference type="PROSITE" id="PS50146">
    <property type="entry name" value="DAGK"/>
    <property type="match status" value="1"/>
</dbReference>
<dbReference type="Gene3D" id="2.60.200.40">
    <property type="match status" value="1"/>
</dbReference>
<evidence type="ECO:0000313" key="3">
    <source>
        <dbReference type="Proteomes" id="UP000584642"/>
    </source>
</evidence>
<evidence type="ECO:0000313" key="2">
    <source>
        <dbReference type="EMBL" id="NYZ19159.1"/>
    </source>
</evidence>
<organism evidence="2 3">
    <name type="scientific">Azospirillum oleiclasticum</name>
    <dbReference type="NCBI Taxonomy" id="2735135"/>
    <lineage>
        <taxon>Bacteria</taxon>
        <taxon>Pseudomonadati</taxon>
        <taxon>Pseudomonadota</taxon>
        <taxon>Alphaproteobacteria</taxon>
        <taxon>Rhodospirillales</taxon>
        <taxon>Azospirillaceae</taxon>
        <taxon>Azospirillum</taxon>
    </lineage>
</organism>
<dbReference type="InterPro" id="IPR045540">
    <property type="entry name" value="YegS/DAGK_C"/>
</dbReference>
<dbReference type="InterPro" id="IPR017438">
    <property type="entry name" value="ATP-NAD_kinase_N"/>
</dbReference>
<accession>A0ABX2T886</accession>
<dbReference type="RefSeq" id="WP_180280934.1">
    <property type="nucleotide sequence ID" value="NZ_JABFDB010000002.1"/>
</dbReference>
<name>A0ABX2T886_9PROT</name>
<keyword evidence="3" id="KW-1185">Reference proteome</keyword>
<dbReference type="Proteomes" id="UP000584642">
    <property type="component" value="Unassembled WGS sequence"/>
</dbReference>
<comment type="caution">
    <text evidence="2">The sequence shown here is derived from an EMBL/GenBank/DDBJ whole genome shotgun (WGS) entry which is preliminary data.</text>
</comment>
<dbReference type="InterPro" id="IPR016064">
    <property type="entry name" value="NAD/diacylglycerol_kinase_sf"/>
</dbReference>
<reference evidence="2 3" key="1">
    <citation type="submission" date="2020-05" db="EMBL/GenBank/DDBJ databases">
        <title>Azospirillum oleiclasticum sp. nov, a nitrogen-fixing and heavy crude oil-emulsifying bacterium isolated from the crude oil of Yumen Oilfield.</title>
        <authorList>
            <person name="Wu D."/>
            <person name="Cai M."/>
            <person name="Zhang X."/>
        </authorList>
    </citation>
    <scope>NUCLEOTIDE SEQUENCE [LARGE SCALE GENOMIC DNA]</scope>
    <source>
        <strain evidence="2 3">ROY-1-1-2</strain>
    </source>
</reference>
<protein>
    <submittedName>
        <fullName evidence="2">Diacylglycerol kinase family lipid kinase</fullName>
    </submittedName>
</protein>
<proteinExistence type="predicted"/>
<feature type="domain" description="DAGKc" evidence="1">
    <location>
        <begin position="1"/>
        <end position="130"/>
    </location>
</feature>
<gene>
    <name evidence="2" type="ORF">HND93_05500</name>
</gene>
<dbReference type="Pfam" id="PF19279">
    <property type="entry name" value="YegS_C"/>
    <property type="match status" value="1"/>
</dbReference>
<dbReference type="InterPro" id="IPR001206">
    <property type="entry name" value="Diacylglycerol_kinase_cat_dom"/>
</dbReference>
<sequence length="301" mass="32436">MKVAIVLNMSAGTLMDMERDTAVATIASAFERQGATVTTAAVEARECHAAMERAVQSDADVVVVGGGDGTIATAANLLAPTGKALGVLPLGTMNLLARDMGIPLDLPAAVDALAAGSIRPIDIAEVNGALFLNNSVLGIFPAMVRERERQRGQHHLRKWPAMAVAAVKALYRFPMLEVWIDLGAGPHRVRTPILAVSNGSYEEGYGPVIRRASLERGKLGVYVAHHRNAWGMLRLVARMGLGTWAEDDELDSMTATTVTVNSRRRRLRVANDGEVLRLKPPLVYRIRPGGLNVLTPRREDP</sequence>
<dbReference type="SUPFAM" id="SSF111331">
    <property type="entry name" value="NAD kinase/diacylglycerol kinase-like"/>
    <property type="match status" value="1"/>
</dbReference>
<evidence type="ECO:0000259" key="1">
    <source>
        <dbReference type="PROSITE" id="PS50146"/>
    </source>
</evidence>
<dbReference type="Pfam" id="PF00781">
    <property type="entry name" value="DAGK_cat"/>
    <property type="match status" value="1"/>
</dbReference>
<keyword evidence="2" id="KW-0418">Kinase</keyword>
<dbReference type="SMART" id="SM00046">
    <property type="entry name" value="DAGKc"/>
    <property type="match status" value="1"/>
</dbReference>
<dbReference type="Gene3D" id="3.40.50.10330">
    <property type="entry name" value="Probable inorganic polyphosphate/atp-NAD kinase, domain 1"/>
    <property type="match status" value="1"/>
</dbReference>
<keyword evidence="2" id="KW-0808">Transferase</keyword>